<proteinExistence type="predicted"/>
<evidence type="ECO:0000313" key="1">
    <source>
        <dbReference type="EMBL" id="KAH7921652.1"/>
    </source>
</evidence>
<accession>A0ACB8B7M5</accession>
<evidence type="ECO:0000313" key="2">
    <source>
        <dbReference type="Proteomes" id="UP000790709"/>
    </source>
</evidence>
<reference evidence="1" key="1">
    <citation type="journal article" date="2021" name="New Phytol.">
        <title>Evolutionary innovations through gain and loss of genes in the ectomycorrhizal Boletales.</title>
        <authorList>
            <person name="Wu G."/>
            <person name="Miyauchi S."/>
            <person name="Morin E."/>
            <person name="Kuo A."/>
            <person name="Drula E."/>
            <person name="Varga T."/>
            <person name="Kohler A."/>
            <person name="Feng B."/>
            <person name="Cao Y."/>
            <person name="Lipzen A."/>
            <person name="Daum C."/>
            <person name="Hundley H."/>
            <person name="Pangilinan J."/>
            <person name="Johnson J."/>
            <person name="Barry K."/>
            <person name="LaButti K."/>
            <person name="Ng V."/>
            <person name="Ahrendt S."/>
            <person name="Min B."/>
            <person name="Choi I.G."/>
            <person name="Park H."/>
            <person name="Plett J.M."/>
            <person name="Magnuson J."/>
            <person name="Spatafora J.W."/>
            <person name="Nagy L.G."/>
            <person name="Henrissat B."/>
            <person name="Grigoriev I.V."/>
            <person name="Yang Z.L."/>
            <person name="Xu J."/>
            <person name="Martin F.M."/>
        </authorList>
    </citation>
    <scope>NUCLEOTIDE SEQUENCE</scope>
    <source>
        <strain evidence="1">KUC20120723A-06</strain>
    </source>
</reference>
<protein>
    <submittedName>
        <fullName evidence="1">Cytochrome P450</fullName>
    </submittedName>
</protein>
<sequence>MDPFSPSPLHQAAIFSVFVVPLLFYGALYHLFAIPSNLRHLPSVPLLPLLRSYLSREPDDVRIKRLIMPFADDLSEGVVVVWAMGKWMVHILDSKLFMQVSGNMVDFPKQRPAKDSMFCRFMGDSNIVWTNGEAWKKQSHIMRQAFSLPLPIELFTTLAENVFQVIETTSSAADSHSHTVCWSDLAQRFALDAVGTSIIGHNFDSIRTRSEFVSDYNQMMHDIAQPLYLIAPLLERVVPRKKVIWRMDRLIRGFEELLEAKRSDPGDDIMTAMLKHPDLSPTQLRDNMASLFLAGHDTTSGAMSTLIYHLAVHPKIQEAARDEVIEILGPTADPFAPQLSPQSMPYLNACVREALRINPPADYITPRISHMDATLGNYYIPALTPLVCNTYAVHHNKATWGDPEIFRPERFLHGQGAEPWVPFSSGPRQCLAYNFALYELRTLAAMLLRRYDWVLPEDSIHASGLRNAFSPFALALPIDLSITFTRRSYPEA</sequence>
<name>A0ACB8B7M5_9AGAM</name>
<comment type="caution">
    <text evidence="1">The sequence shown here is derived from an EMBL/GenBank/DDBJ whole genome shotgun (WGS) entry which is preliminary data.</text>
</comment>
<dbReference type="EMBL" id="MU266516">
    <property type="protein sequence ID" value="KAH7921652.1"/>
    <property type="molecule type" value="Genomic_DNA"/>
</dbReference>
<organism evidence="1 2">
    <name type="scientific">Leucogyrophana mollusca</name>
    <dbReference type="NCBI Taxonomy" id="85980"/>
    <lineage>
        <taxon>Eukaryota</taxon>
        <taxon>Fungi</taxon>
        <taxon>Dikarya</taxon>
        <taxon>Basidiomycota</taxon>
        <taxon>Agaricomycotina</taxon>
        <taxon>Agaricomycetes</taxon>
        <taxon>Agaricomycetidae</taxon>
        <taxon>Boletales</taxon>
        <taxon>Boletales incertae sedis</taxon>
        <taxon>Leucogyrophana</taxon>
    </lineage>
</organism>
<dbReference type="Proteomes" id="UP000790709">
    <property type="component" value="Unassembled WGS sequence"/>
</dbReference>
<gene>
    <name evidence="1" type="ORF">BV22DRAFT_1049453</name>
</gene>
<keyword evidence="2" id="KW-1185">Reference proteome</keyword>